<accession>A0A2T5XYS7</accession>
<protein>
    <recommendedName>
        <fullName evidence="4">GLPGLI family protein</fullName>
    </recommendedName>
</protein>
<dbReference type="GeneID" id="84579760"/>
<keyword evidence="1" id="KW-0732">Signal</keyword>
<name>A0A2T5XYS7_9FLAO</name>
<feature type="chain" id="PRO_5015780997" description="GLPGLI family protein" evidence="1">
    <location>
        <begin position="19"/>
        <end position="277"/>
    </location>
</feature>
<dbReference type="EMBL" id="QBKG01000001">
    <property type="protein sequence ID" value="PTX08689.1"/>
    <property type="molecule type" value="Genomic_DNA"/>
</dbReference>
<evidence type="ECO:0000256" key="1">
    <source>
        <dbReference type="SAM" id="SignalP"/>
    </source>
</evidence>
<dbReference type="AlphaFoldDB" id="A0A2T5XYS7"/>
<sequence length="277" mass="31719">MKHYITLLSLLIVSLGFAQKDPVAIIKSVNALKKQTIAQMQANTNKTKNDILCEKFAKEAREKLLEIEDIESSSFKPYLKKDGGFTTDFQKLLNNSGLQDAWDEGFGGFYFKKGYLAKIFKNYLSEEYLLYIRINDIRPFMYNDAALMISWDELGTLLLNESNFIKKYPNSKKLKEVKLCYADDVITFIFGIDNTPSFEIPVARKTMKAFVSKNPEALATPLVKIYLENTKVNKNGMTVYKDENKNLYDLINAELEKQLGGKISELSSEFYSQYNGD</sequence>
<evidence type="ECO:0000313" key="2">
    <source>
        <dbReference type="EMBL" id="PTX08689.1"/>
    </source>
</evidence>
<comment type="caution">
    <text evidence="2">The sequence shown here is derived from an EMBL/GenBank/DDBJ whole genome shotgun (WGS) entry which is preliminary data.</text>
</comment>
<gene>
    <name evidence="2" type="ORF">C8P65_101357</name>
</gene>
<reference evidence="2 3" key="1">
    <citation type="submission" date="2018-04" db="EMBL/GenBank/DDBJ databases">
        <title>Genomic Encyclopedia of Archaeal and Bacterial Type Strains, Phase II (KMG-II): from individual species to whole genera.</title>
        <authorList>
            <person name="Goeker M."/>
        </authorList>
    </citation>
    <scope>NUCLEOTIDE SEQUENCE [LARGE SCALE GENOMIC DNA]</scope>
    <source>
        <strain evidence="2 3">DSM 22902</strain>
    </source>
</reference>
<evidence type="ECO:0000313" key="3">
    <source>
        <dbReference type="Proteomes" id="UP000243985"/>
    </source>
</evidence>
<feature type="signal peptide" evidence="1">
    <location>
        <begin position="1"/>
        <end position="18"/>
    </location>
</feature>
<dbReference type="Proteomes" id="UP000243985">
    <property type="component" value="Unassembled WGS sequence"/>
</dbReference>
<organism evidence="2 3">
    <name type="scientific">Capnocytophaga leadbetteri</name>
    <dbReference type="NCBI Taxonomy" id="327575"/>
    <lineage>
        <taxon>Bacteria</taxon>
        <taxon>Pseudomonadati</taxon>
        <taxon>Bacteroidota</taxon>
        <taxon>Flavobacteriia</taxon>
        <taxon>Flavobacteriales</taxon>
        <taxon>Flavobacteriaceae</taxon>
        <taxon>Capnocytophaga</taxon>
    </lineage>
</organism>
<dbReference type="RefSeq" id="WP_107780783.1">
    <property type="nucleotide sequence ID" value="NZ_QBKG01000001.1"/>
</dbReference>
<evidence type="ECO:0008006" key="4">
    <source>
        <dbReference type="Google" id="ProtNLM"/>
    </source>
</evidence>
<proteinExistence type="predicted"/>